<evidence type="ECO:0000256" key="7">
    <source>
        <dbReference type="PIRSR" id="PIRSR602481-1"/>
    </source>
</evidence>
<dbReference type="GO" id="GO:0045892">
    <property type="term" value="P:negative regulation of DNA-templated transcription"/>
    <property type="evidence" value="ECO:0007669"/>
    <property type="project" value="TreeGrafter"/>
</dbReference>
<dbReference type="PANTHER" id="PTHR33202">
    <property type="entry name" value="ZINC UPTAKE REGULATION PROTEIN"/>
    <property type="match status" value="1"/>
</dbReference>
<dbReference type="InterPro" id="IPR036388">
    <property type="entry name" value="WH-like_DNA-bd_sf"/>
</dbReference>
<dbReference type="PANTHER" id="PTHR33202:SF6">
    <property type="entry name" value="ZINC UPTAKE REGULATION PROTEIN"/>
    <property type="match status" value="1"/>
</dbReference>
<feature type="binding site" evidence="7">
    <location>
        <position position="168"/>
    </location>
    <ligand>
        <name>Zn(2+)</name>
        <dbReference type="ChEBI" id="CHEBI:29105"/>
    </ligand>
</feature>
<dbReference type="GO" id="GO:0000976">
    <property type="term" value="F:transcription cis-regulatory region binding"/>
    <property type="evidence" value="ECO:0007669"/>
    <property type="project" value="TreeGrafter"/>
</dbReference>
<feature type="binding site" evidence="7">
    <location>
        <position position="165"/>
    </location>
    <ligand>
        <name>Zn(2+)</name>
        <dbReference type="ChEBI" id="CHEBI:29105"/>
    </ligand>
</feature>
<evidence type="ECO:0000313" key="9">
    <source>
        <dbReference type="Proteomes" id="UP000028702"/>
    </source>
</evidence>
<keyword evidence="7" id="KW-0479">Metal-binding</keyword>
<dbReference type="SUPFAM" id="SSF46785">
    <property type="entry name" value="Winged helix' DNA-binding domain"/>
    <property type="match status" value="1"/>
</dbReference>
<reference evidence="8 9" key="1">
    <citation type="submission" date="2014-07" db="EMBL/GenBank/DDBJ databases">
        <title>Tepidicaulis marinum gen. nov., sp. nov., a novel marine bacterium denitrifying nitrate to nitrous oxide strictly under microaerobic conditions.</title>
        <authorList>
            <person name="Takeuchi M."/>
            <person name="Yamagishi T."/>
            <person name="Kamagata Y."/>
            <person name="Oshima K."/>
            <person name="Hattori M."/>
            <person name="Katayama T."/>
            <person name="Hanada S."/>
            <person name="Tamaki H."/>
            <person name="Marumo K."/>
            <person name="Maeda H."/>
            <person name="Nedachi M."/>
            <person name="Iwasaki W."/>
            <person name="Suwa Y."/>
            <person name="Sakata S."/>
        </authorList>
    </citation>
    <scope>NUCLEOTIDE SEQUENCE [LARGE SCALE GENOMIC DNA]</scope>
    <source>
        <strain evidence="8 9">MA2</strain>
    </source>
</reference>
<dbReference type="InterPro" id="IPR043135">
    <property type="entry name" value="Fur_C"/>
</dbReference>
<evidence type="ECO:0000256" key="1">
    <source>
        <dbReference type="ARBA" id="ARBA00007957"/>
    </source>
</evidence>
<dbReference type="GO" id="GO:0008270">
    <property type="term" value="F:zinc ion binding"/>
    <property type="evidence" value="ECO:0007669"/>
    <property type="project" value="TreeGrafter"/>
</dbReference>
<dbReference type="GO" id="GO:1900376">
    <property type="term" value="P:regulation of secondary metabolite biosynthetic process"/>
    <property type="evidence" value="ECO:0007669"/>
    <property type="project" value="TreeGrafter"/>
</dbReference>
<dbReference type="GO" id="GO:0005829">
    <property type="term" value="C:cytosol"/>
    <property type="evidence" value="ECO:0007669"/>
    <property type="project" value="TreeGrafter"/>
</dbReference>
<keyword evidence="5" id="KW-0238">DNA-binding</keyword>
<dbReference type="Proteomes" id="UP000028702">
    <property type="component" value="Unassembled WGS sequence"/>
</dbReference>
<dbReference type="Pfam" id="PF01475">
    <property type="entry name" value="FUR"/>
    <property type="match status" value="1"/>
</dbReference>
<evidence type="ECO:0000256" key="4">
    <source>
        <dbReference type="ARBA" id="ARBA00023015"/>
    </source>
</evidence>
<dbReference type="RefSeq" id="WP_045448371.1">
    <property type="nucleotide sequence ID" value="NZ_BBIO01000015.1"/>
</dbReference>
<protein>
    <submittedName>
        <fullName evidence="8">Ferric uptake regulator family protein</fullName>
    </submittedName>
</protein>
<keyword evidence="4" id="KW-0805">Transcription regulation</keyword>
<dbReference type="Gene3D" id="1.10.10.10">
    <property type="entry name" value="Winged helix-like DNA-binding domain superfamily/Winged helix DNA-binding domain"/>
    <property type="match status" value="1"/>
</dbReference>
<keyword evidence="2" id="KW-0678">Repressor</keyword>
<comment type="caution">
    <text evidence="8">The sequence shown here is derived from an EMBL/GenBank/DDBJ whole genome shotgun (WGS) entry which is preliminary data.</text>
</comment>
<accession>A0A081BDJ2</accession>
<comment type="cofactor">
    <cofactor evidence="7">
        <name>Zn(2+)</name>
        <dbReference type="ChEBI" id="CHEBI:29105"/>
    </cofactor>
    <text evidence="7">Binds 1 zinc ion per subunit.</text>
</comment>
<evidence type="ECO:0000256" key="5">
    <source>
        <dbReference type="ARBA" id="ARBA00023125"/>
    </source>
</evidence>
<feature type="binding site" evidence="7">
    <location>
        <position position="128"/>
    </location>
    <ligand>
        <name>Zn(2+)</name>
        <dbReference type="ChEBI" id="CHEBI:29105"/>
    </ligand>
</feature>
<sequence>MAPKSSTAKKPAAAAFTPHDHSLCVDDAMMRARTLCTEAGVRLTPLREEVLQIVWSSHQPIGAYDVLASLGKKHDNPKPPTVYRALDFLLEQGLVHRIESLNAYIGCSHQDLGGMGAHNSQFLICRSCGNAKEIADPAIGEALQKVAAAEGFKQEKRVIEITGLCRDCAAS</sequence>
<keyword evidence="9" id="KW-1185">Reference proteome</keyword>
<dbReference type="InterPro" id="IPR036390">
    <property type="entry name" value="WH_DNA-bd_sf"/>
</dbReference>
<comment type="similarity">
    <text evidence="1">Belongs to the Fur family.</text>
</comment>
<dbReference type="AlphaFoldDB" id="A0A081BDJ2"/>
<organism evidence="8 9">
    <name type="scientific">Tepidicaulis marinus</name>
    <dbReference type="NCBI Taxonomy" id="1333998"/>
    <lineage>
        <taxon>Bacteria</taxon>
        <taxon>Pseudomonadati</taxon>
        <taxon>Pseudomonadota</taxon>
        <taxon>Alphaproteobacteria</taxon>
        <taxon>Hyphomicrobiales</taxon>
        <taxon>Parvibaculaceae</taxon>
        <taxon>Tepidicaulis</taxon>
    </lineage>
</organism>
<gene>
    <name evidence="8" type="ORF">M2A_2609</name>
</gene>
<dbReference type="CDD" id="cd07153">
    <property type="entry name" value="Fur_like"/>
    <property type="match status" value="1"/>
</dbReference>
<evidence type="ECO:0000313" key="8">
    <source>
        <dbReference type="EMBL" id="GAK46110.1"/>
    </source>
</evidence>
<keyword evidence="3 7" id="KW-0862">Zinc</keyword>
<feature type="binding site" evidence="7">
    <location>
        <position position="125"/>
    </location>
    <ligand>
        <name>Zn(2+)</name>
        <dbReference type="ChEBI" id="CHEBI:29105"/>
    </ligand>
</feature>
<evidence type="ECO:0000256" key="3">
    <source>
        <dbReference type="ARBA" id="ARBA00022833"/>
    </source>
</evidence>
<proteinExistence type="inferred from homology"/>
<dbReference type="EMBL" id="BBIO01000015">
    <property type="protein sequence ID" value="GAK46110.1"/>
    <property type="molecule type" value="Genomic_DNA"/>
</dbReference>
<dbReference type="GO" id="GO:0003700">
    <property type="term" value="F:DNA-binding transcription factor activity"/>
    <property type="evidence" value="ECO:0007669"/>
    <property type="project" value="InterPro"/>
</dbReference>
<keyword evidence="6" id="KW-0804">Transcription</keyword>
<evidence type="ECO:0000256" key="2">
    <source>
        <dbReference type="ARBA" id="ARBA00022491"/>
    </source>
</evidence>
<name>A0A081BDJ2_9HYPH</name>
<dbReference type="InterPro" id="IPR002481">
    <property type="entry name" value="FUR"/>
</dbReference>
<dbReference type="STRING" id="1333998.M2A_2609"/>
<dbReference type="Gene3D" id="3.30.1490.190">
    <property type="match status" value="1"/>
</dbReference>
<dbReference type="eggNOG" id="COG0735">
    <property type="taxonomic scope" value="Bacteria"/>
</dbReference>
<evidence type="ECO:0000256" key="6">
    <source>
        <dbReference type="ARBA" id="ARBA00023163"/>
    </source>
</evidence>